<gene>
    <name evidence="4" type="ORF">ADL29_07830</name>
</gene>
<accession>A0A0N0H2C9</accession>
<dbReference type="InterPro" id="IPR011992">
    <property type="entry name" value="EF-hand-dom_pair"/>
</dbReference>
<dbReference type="InterPro" id="IPR018247">
    <property type="entry name" value="EF_Hand_1_Ca_BS"/>
</dbReference>
<evidence type="ECO:0000313" key="4">
    <source>
        <dbReference type="EMBL" id="KPC65262.1"/>
    </source>
</evidence>
<dbReference type="PANTHER" id="PTHR10827:SF98">
    <property type="entry name" value="45 KDA CALCIUM-BINDING PROTEIN"/>
    <property type="match status" value="1"/>
</dbReference>
<dbReference type="InterPro" id="IPR002048">
    <property type="entry name" value="EF_hand_dom"/>
</dbReference>
<evidence type="ECO:0000313" key="5">
    <source>
        <dbReference type="Proteomes" id="UP000037982"/>
    </source>
</evidence>
<reference evidence="5" key="1">
    <citation type="submission" date="2015-07" db="EMBL/GenBank/DDBJ databases">
        <authorList>
            <person name="Ju K.-S."/>
            <person name="Doroghazi J.R."/>
            <person name="Metcalf W.W."/>
        </authorList>
    </citation>
    <scope>NUCLEOTIDE SEQUENCE [LARGE SCALE GENOMIC DNA]</scope>
    <source>
        <strain evidence="5">NRRL ISP-5002</strain>
    </source>
</reference>
<dbReference type="PROSITE" id="PS00018">
    <property type="entry name" value="EF_HAND_1"/>
    <property type="match status" value="3"/>
</dbReference>
<keyword evidence="2" id="KW-0677">Repeat</keyword>
<dbReference type="SMART" id="SM00054">
    <property type="entry name" value="EFh"/>
    <property type="match status" value="4"/>
</dbReference>
<keyword evidence="5" id="KW-1185">Reference proteome</keyword>
<dbReference type="PROSITE" id="PS50222">
    <property type="entry name" value="EF_HAND_2"/>
    <property type="match status" value="4"/>
</dbReference>
<dbReference type="AlphaFoldDB" id="A0A0N0H2C9"/>
<dbReference type="PANTHER" id="PTHR10827">
    <property type="entry name" value="RETICULOCALBIN"/>
    <property type="match status" value="1"/>
</dbReference>
<protein>
    <recommendedName>
        <fullName evidence="3">EF-hand domain-containing protein</fullName>
    </recommendedName>
</protein>
<dbReference type="EMBL" id="LGKG01000046">
    <property type="protein sequence ID" value="KPC65262.1"/>
    <property type="molecule type" value="Genomic_DNA"/>
</dbReference>
<dbReference type="SUPFAM" id="SSF47473">
    <property type="entry name" value="EF-hand"/>
    <property type="match status" value="1"/>
</dbReference>
<comment type="caution">
    <text evidence="4">The sequence shown here is derived from an EMBL/GenBank/DDBJ whole genome shotgun (WGS) entry which is preliminary data.</text>
</comment>
<feature type="domain" description="EF-hand" evidence="3">
    <location>
        <begin position="61"/>
        <end position="96"/>
    </location>
</feature>
<evidence type="ECO:0000256" key="1">
    <source>
        <dbReference type="ARBA" id="ARBA00022723"/>
    </source>
</evidence>
<dbReference type="Gene3D" id="1.10.238.10">
    <property type="entry name" value="EF-hand"/>
    <property type="match status" value="1"/>
</dbReference>
<dbReference type="Proteomes" id="UP000037982">
    <property type="component" value="Unassembled WGS sequence"/>
</dbReference>
<evidence type="ECO:0000256" key="2">
    <source>
        <dbReference type="ARBA" id="ARBA00022737"/>
    </source>
</evidence>
<keyword evidence="1" id="KW-0479">Metal-binding</keyword>
<sequence length="201" mass="22458">MVDRRAEGDLLERKIDVCFGHVDVDGDGFFDEADVLAMAARIIAHQHIPIDSEPAVGLFKSYQEFMHNILQHLDFDGDGRVSPEEWRKGIIGVFGDQPEQFDVLFRPLAEAIWRVCDRDGDGTVNAEEFLCFQKAMGSSPENRQLAFEKLDVNGDGSLSVDEILSAYREYYTSRDPQARGNWLYGDVWDTAVPGAAAKAGL</sequence>
<feature type="domain" description="EF-hand" evidence="3">
    <location>
        <begin position="146"/>
        <end position="173"/>
    </location>
</feature>
<organism evidence="4 5">
    <name type="scientific">Streptomyces chattanoogensis</name>
    <dbReference type="NCBI Taxonomy" id="66876"/>
    <lineage>
        <taxon>Bacteria</taxon>
        <taxon>Bacillati</taxon>
        <taxon>Actinomycetota</taxon>
        <taxon>Actinomycetes</taxon>
        <taxon>Kitasatosporales</taxon>
        <taxon>Streptomycetaceae</taxon>
        <taxon>Streptomyces</taxon>
    </lineage>
</organism>
<dbReference type="GO" id="GO:0005509">
    <property type="term" value="F:calcium ion binding"/>
    <property type="evidence" value="ECO:0007669"/>
    <property type="project" value="InterPro"/>
</dbReference>
<evidence type="ECO:0000259" key="3">
    <source>
        <dbReference type="PROSITE" id="PS50222"/>
    </source>
</evidence>
<dbReference type="Pfam" id="PF13202">
    <property type="entry name" value="EF-hand_5"/>
    <property type="match status" value="1"/>
</dbReference>
<name>A0A0N0H2C9_9ACTN</name>
<dbReference type="PATRIC" id="fig|66876.3.peg.1714"/>
<proteinExistence type="predicted"/>
<dbReference type="Pfam" id="PF13499">
    <property type="entry name" value="EF-hand_7"/>
    <property type="match status" value="1"/>
</dbReference>
<feature type="domain" description="EF-hand" evidence="3">
    <location>
        <begin position="104"/>
        <end position="139"/>
    </location>
</feature>
<feature type="domain" description="EF-hand" evidence="3">
    <location>
        <begin position="10"/>
        <end position="45"/>
    </location>
</feature>